<dbReference type="InterPro" id="IPR002059">
    <property type="entry name" value="CSP_DNA-bd"/>
</dbReference>
<dbReference type="PANTHER" id="PTHR44227">
    <property type="match status" value="1"/>
</dbReference>
<dbReference type="Proteomes" id="UP000640786">
    <property type="component" value="Unassembled WGS sequence"/>
</dbReference>
<evidence type="ECO:0000313" key="5">
    <source>
        <dbReference type="Proteomes" id="UP000640786"/>
    </source>
</evidence>
<accession>A0ABR8RDL5</accession>
<dbReference type="SMART" id="SM00028">
    <property type="entry name" value="TPR"/>
    <property type="match status" value="4"/>
</dbReference>
<feature type="domain" description="CSD" evidence="3">
    <location>
        <begin position="420"/>
        <end position="481"/>
    </location>
</feature>
<keyword evidence="5" id="KW-1185">Reference proteome</keyword>
<dbReference type="InterPro" id="IPR011990">
    <property type="entry name" value="TPR-like_helical_dom_sf"/>
</dbReference>
<gene>
    <name evidence="4" type="ORF">H9650_17070</name>
</gene>
<proteinExistence type="predicted"/>
<dbReference type="SUPFAM" id="SSF48452">
    <property type="entry name" value="TPR-like"/>
    <property type="match status" value="1"/>
</dbReference>
<dbReference type="InterPro" id="IPR052346">
    <property type="entry name" value="O-mannosyl-transferase_TMTC"/>
</dbReference>
<dbReference type="Gene3D" id="2.40.50.140">
    <property type="entry name" value="Nucleic acid-binding proteins"/>
    <property type="match status" value="1"/>
</dbReference>
<dbReference type="RefSeq" id="WP_191697722.1">
    <property type="nucleotide sequence ID" value="NZ_JACSQO010000010.1"/>
</dbReference>
<dbReference type="InterPro" id="IPR012340">
    <property type="entry name" value="NA-bd_OB-fold"/>
</dbReference>
<dbReference type="EMBL" id="JACSQO010000010">
    <property type="protein sequence ID" value="MBD7945824.1"/>
    <property type="molecule type" value="Genomic_DNA"/>
</dbReference>
<evidence type="ECO:0000256" key="2">
    <source>
        <dbReference type="ARBA" id="ARBA00022803"/>
    </source>
</evidence>
<protein>
    <submittedName>
        <fullName evidence="4">Tetratricopeptide repeat protein</fullName>
    </submittedName>
</protein>
<keyword evidence="2" id="KW-0802">TPR repeat</keyword>
<comment type="caution">
    <text evidence="4">The sequence shown here is derived from an EMBL/GenBank/DDBJ whole genome shotgun (WGS) entry which is preliminary data.</text>
</comment>
<evidence type="ECO:0000256" key="1">
    <source>
        <dbReference type="ARBA" id="ARBA00022737"/>
    </source>
</evidence>
<organism evidence="4 5">
    <name type="scientific">Psychrobacillus faecigallinarum</name>
    <dbReference type="NCBI Taxonomy" id="2762235"/>
    <lineage>
        <taxon>Bacteria</taxon>
        <taxon>Bacillati</taxon>
        <taxon>Bacillota</taxon>
        <taxon>Bacilli</taxon>
        <taxon>Bacillales</taxon>
        <taxon>Bacillaceae</taxon>
        <taxon>Psychrobacillus</taxon>
    </lineage>
</organism>
<dbReference type="PANTHER" id="PTHR44227:SF3">
    <property type="entry name" value="PROTEIN O-MANNOSYL-TRANSFERASE TMTC4"/>
    <property type="match status" value="1"/>
</dbReference>
<evidence type="ECO:0000313" key="4">
    <source>
        <dbReference type="EMBL" id="MBD7945824.1"/>
    </source>
</evidence>
<dbReference type="SUPFAM" id="SSF50249">
    <property type="entry name" value="Nucleic acid-binding proteins"/>
    <property type="match status" value="1"/>
</dbReference>
<keyword evidence="1" id="KW-0677">Repeat</keyword>
<sequence>MLKGESIESILKHKDDLTEYCMSNVYNKLSEDAKKILEIMLISNKECSNAELTYLFNIDSLRYGKAMNDLFATNMVNMKNDNKKVENRTLFFITDFAREYLKKHCKPSNKSFISIQKKMRTLKGLSENLQNEENDPYRIESIFINHSDEEISASYLKKALTFANKSEFESAEEYIEKARNATPDFFEVYKISAFISVLQNDYYAAELAYQTAIECKPDYPPIYFFYAGFKLMTIENFDEAYDAITFAEKLDPKNNRIKMHKGRILKQLGEYSEAEKVFNEVLENLENLDIRTKKELVDQASDNLKRWADMTRNENGELAESLIKKSINILERIDEAHFDTKIVITISKIIKTLTYIYIEMNKNDVSYLIELLEKYYSKVRVIEDKNFRRPFESLLAKIDLNQREDITKIFSSNVVNHTIKEQGFIISLMPTYGFIKNFSPNNLFFYWNDFEGDFSKLAIGDKVQFTIGSSEKGLCAKKVTLV</sequence>
<evidence type="ECO:0000259" key="3">
    <source>
        <dbReference type="PROSITE" id="PS51857"/>
    </source>
</evidence>
<dbReference type="Pfam" id="PF13432">
    <property type="entry name" value="TPR_16"/>
    <property type="match status" value="1"/>
</dbReference>
<reference evidence="4 5" key="1">
    <citation type="submission" date="2020-08" db="EMBL/GenBank/DDBJ databases">
        <title>A Genomic Blueprint of the Chicken Gut Microbiome.</title>
        <authorList>
            <person name="Gilroy R."/>
            <person name="Ravi A."/>
            <person name="Getino M."/>
            <person name="Pursley I."/>
            <person name="Horton D.L."/>
            <person name="Alikhan N.-F."/>
            <person name="Baker D."/>
            <person name="Gharbi K."/>
            <person name="Hall N."/>
            <person name="Watson M."/>
            <person name="Adriaenssens E.M."/>
            <person name="Foster-Nyarko E."/>
            <person name="Jarju S."/>
            <person name="Secka A."/>
            <person name="Antonio M."/>
            <person name="Oren A."/>
            <person name="Chaudhuri R."/>
            <person name="La Ragione R.M."/>
            <person name="Hildebrand F."/>
            <person name="Pallen M.J."/>
        </authorList>
    </citation>
    <scope>NUCLEOTIDE SEQUENCE [LARGE SCALE GENOMIC DNA]</scope>
    <source>
        <strain evidence="4 5">Sa2BUA9</strain>
    </source>
</reference>
<dbReference type="Gene3D" id="1.25.40.10">
    <property type="entry name" value="Tetratricopeptide repeat domain"/>
    <property type="match status" value="1"/>
</dbReference>
<name>A0ABR8RDL5_9BACI</name>
<dbReference type="InterPro" id="IPR019734">
    <property type="entry name" value="TPR_rpt"/>
</dbReference>
<dbReference type="PROSITE" id="PS51857">
    <property type="entry name" value="CSD_2"/>
    <property type="match status" value="1"/>
</dbReference>